<dbReference type="AlphaFoldDB" id="A0A151TSV2"/>
<dbReference type="GO" id="GO:0012505">
    <property type="term" value="C:endomembrane system"/>
    <property type="evidence" value="ECO:0007669"/>
    <property type="project" value="UniProtKB-SubCell"/>
</dbReference>
<feature type="transmembrane region" description="Helical" evidence="13">
    <location>
        <begin position="73"/>
        <end position="91"/>
    </location>
</feature>
<keyword evidence="4" id="KW-0813">Transport</keyword>
<feature type="transmembrane region" description="Helical" evidence="13">
    <location>
        <begin position="261"/>
        <end position="282"/>
    </location>
</feature>
<keyword evidence="11" id="KW-0927">Auxin signaling pathway</keyword>
<proteinExistence type="inferred from homology"/>
<feature type="transmembrane region" description="Helical" evidence="13">
    <location>
        <begin position="183"/>
        <end position="201"/>
    </location>
</feature>
<dbReference type="EMBL" id="CM003605">
    <property type="protein sequence ID" value="KYP70145.1"/>
    <property type="molecule type" value="Genomic_DNA"/>
</dbReference>
<dbReference type="GO" id="GO:0009734">
    <property type="term" value="P:auxin-activated signaling pathway"/>
    <property type="evidence" value="ECO:0007669"/>
    <property type="project" value="UniProtKB-KW"/>
</dbReference>
<feature type="transmembrane region" description="Helical" evidence="13">
    <location>
        <begin position="222"/>
        <end position="241"/>
    </location>
</feature>
<keyword evidence="7" id="KW-0769">Symport</keyword>
<sequence length="420" mass="46322">MAQLGWIAGLAVMIIFASISMYTYNLIADCYRYPDPVSGKRNYTYMQAVNVYLGGTMHVFCGAVLYGKLAGVTIGYTITSSISLVAIKKAICFHQKGHDAYCKFSNNPYMIGFGIGQVLLSQIPNFHKLTWLSTIAAATSFGYAFIGSGLSLATVIAGKGQPTSLYGNKIGPDLSESDKVWKVFSALGNIALASSFATVIYDIMDTLKSYPPECKQMKKANVLGITLMTILFLLCGGLGYAAFGHNTPGNILTGFGFYEPFWLVALGNVFIVVHMVGAYQVMAQPLFRVIEMGANMAWPRSDFINKGYPLKIGSLTCNINFFRLIWRTIYVVVATVIAMAMPFFNEFLALLGAVGFWPLIVFFPVQMHIEQKQIKKTSLKWFVLQILSFACFLVTVTAAVGSVRGISKNINKYKIFMYKQ</sequence>
<dbReference type="Proteomes" id="UP000075243">
    <property type="component" value="Chromosome 3"/>
</dbReference>
<organism evidence="15 16">
    <name type="scientific">Cajanus cajan</name>
    <name type="common">Pigeon pea</name>
    <name type="synonym">Cajanus indicus</name>
    <dbReference type="NCBI Taxonomy" id="3821"/>
    <lineage>
        <taxon>Eukaryota</taxon>
        <taxon>Viridiplantae</taxon>
        <taxon>Streptophyta</taxon>
        <taxon>Embryophyta</taxon>
        <taxon>Tracheophyta</taxon>
        <taxon>Spermatophyta</taxon>
        <taxon>Magnoliopsida</taxon>
        <taxon>eudicotyledons</taxon>
        <taxon>Gunneridae</taxon>
        <taxon>Pentapetalae</taxon>
        <taxon>rosids</taxon>
        <taxon>fabids</taxon>
        <taxon>Fabales</taxon>
        <taxon>Fabaceae</taxon>
        <taxon>Papilionoideae</taxon>
        <taxon>50 kb inversion clade</taxon>
        <taxon>NPAAA clade</taxon>
        <taxon>indigoferoid/millettioid clade</taxon>
        <taxon>Phaseoleae</taxon>
        <taxon>Cajanus</taxon>
    </lineage>
</organism>
<dbReference type="GO" id="GO:0015293">
    <property type="term" value="F:symporter activity"/>
    <property type="evidence" value="ECO:0007669"/>
    <property type="project" value="UniProtKB-KW"/>
</dbReference>
<evidence type="ECO:0000256" key="13">
    <source>
        <dbReference type="SAM" id="Phobius"/>
    </source>
</evidence>
<feature type="transmembrane region" description="Helical" evidence="13">
    <location>
        <begin position="129"/>
        <end position="157"/>
    </location>
</feature>
<evidence type="ECO:0000256" key="8">
    <source>
        <dbReference type="ARBA" id="ARBA00022970"/>
    </source>
</evidence>
<keyword evidence="5" id="KW-1003">Cell membrane</keyword>
<feature type="transmembrane region" description="Helical" evidence="13">
    <location>
        <begin position="324"/>
        <end position="341"/>
    </location>
</feature>
<keyword evidence="8" id="KW-0029">Amino-acid transport</keyword>
<feature type="transmembrane region" description="Helical" evidence="13">
    <location>
        <begin position="6"/>
        <end position="27"/>
    </location>
</feature>
<comment type="function">
    <text evidence="12">Carrier protein involved in proton-driven auxin influx. Mediates the formation of auxin gradient from developing leaves (site of auxin biosynthesis) to tips by contributing to the loading of auxin in vascular tissues and facilitating acropetal (base to tip) auxin transport within inner tissues of the root apex, and basipetal (tip to base) auxin transport within outer tissues of the root apex. May be involved in lateral roots and nodules formation.</text>
</comment>
<evidence type="ECO:0000256" key="7">
    <source>
        <dbReference type="ARBA" id="ARBA00022847"/>
    </source>
</evidence>
<evidence type="ECO:0000256" key="6">
    <source>
        <dbReference type="ARBA" id="ARBA00022692"/>
    </source>
</evidence>
<dbReference type="GO" id="GO:0005886">
    <property type="term" value="C:plasma membrane"/>
    <property type="evidence" value="ECO:0007669"/>
    <property type="project" value="UniProtKB-SubCell"/>
</dbReference>
<keyword evidence="16" id="KW-1185">Reference proteome</keyword>
<name>A0A151TSV2_CAJCA</name>
<accession>A0A151TSV2</accession>
<dbReference type="STRING" id="3821.A0A151TSV2"/>
<dbReference type="Gramene" id="C.cajan_09094.t">
    <property type="protein sequence ID" value="C.cajan_09094.t"/>
    <property type="gene ID" value="C.cajan_09094"/>
</dbReference>
<evidence type="ECO:0000256" key="10">
    <source>
        <dbReference type="ARBA" id="ARBA00023136"/>
    </source>
</evidence>
<evidence type="ECO:0000256" key="2">
    <source>
        <dbReference type="ARBA" id="ARBA00004236"/>
    </source>
</evidence>
<evidence type="ECO:0000259" key="14">
    <source>
        <dbReference type="Pfam" id="PF01490"/>
    </source>
</evidence>
<evidence type="ECO:0000313" key="16">
    <source>
        <dbReference type="Proteomes" id="UP000075243"/>
    </source>
</evidence>
<evidence type="ECO:0000256" key="3">
    <source>
        <dbReference type="ARBA" id="ARBA00005590"/>
    </source>
</evidence>
<keyword evidence="9 13" id="KW-1133">Transmembrane helix</keyword>
<comment type="similarity">
    <text evidence="3">Belongs to the amino acid/polyamine transporter 2 family. Amino acid/auxin permease (AAAP) (TC 2.A.18.1) subfamily.</text>
</comment>
<dbReference type="OMA" id="KSHCHRK"/>
<feature type="transmembrane region" description="Helical" evidence="13">
    <location>
        <begin position="381"/>
        <end position="403"/>
    </location>
</feature>
<evidence type="ECO:0000256" key="4">
    <source>
        <dbReference type="ARBA" id="ARBA00022448"/>
    </source>
</evidence>
<dbReference type="Pfam" id="PF01490">
    <property type="entry name" value="Aa_trans"/>
    <property type="match status" value="1"/>
</dbReference>
<evidence type="ECO:0000256" key="9">
    <source>
        <dbReference type="ARBA" id="ARBA00022989"/>
    </source>
</evidence>
<protein>
    <submittedName>
        <fullName evidence="15">Amino acid permease 8</fullName>
    </submittedName>
</protein>
<dbReference type="InterPro" id="IPR013057">
    <property type="entry name" value="AA_transpt_TM"/>
</dbReference>
<evidence type="ECO:0000256" key="5">
    <source>
        <dbReference type="ARBA" id="ARBA00022475"/>
    </source>
</evidence>
<evidence type="ECO:0000313" key="15">
    <source>
        <dbReference type="EMBL" id="KYP70145.1"/>
    </source>
</evidence>
<feature type="domain" description="Amino acid transporter transmembrane" evidence="14">
    <location>
        <begin position="1"/>
        <end position="405"/>
    </location>
</feature>
<dbReference type="GO" id="GO:0006865">
    <property type="term" value="P:amino acid transport"/>
    <property type="evidence" value="ECO:0007669"/>
    <property type="project" value="UniProtKB-KW"/>
</dbReference>
<feature type="transmembrane region" description="Helical" evidence="13">
    <location>
        <begin position="48"/>
        <end position="67"/>
    </location>
</feature>
<feature type="transmembrane region" description="Helical" evidence="13">
    <location>
        <begin position="347"/>
        <end position="369"/>
    </location>
</feature>
<evidence type="ECO:0000256" key="12">
    <source>
        <dbReference type="ARBA" id="ARBA00045588"/>
    </source>
</evidence>
<gene>
    <name evidence="15" type="ORF">KK1_009354</name>
</gene>
<dbReference type="PANTHER" id="PTHR48017">
    <property type="entry name" value="OS05G0424000 PROTEIN-RELATED"/>
    <property type="match status" value="1"/>
</dbReference>
<evidence type="ECO:0000256" key="11">
    <source>
        <dbReference type="ARBA" id="ARBA00023294"/>
    </source>
</evidence>
<keyword evidence="10 13" id="KW-0472">Membrane</keyword>
<reference evidence="15 16" key="1">
    <citation type="journal article" date="2012" name="Nat. Biotechnol.">
        <title>Draft genome sequence of pigeonpea (Cajanus cajan), an orphan legume crop of resource-poor farmers.</title>
        <authorList>
            <person name="Varshney R.K."/>
            <person name="Chen W."/>
            <person name="Li Y."/>
            <person name="Bharti A.K."/>
            <person name="Saxena R.K."/>
            <person name="Schlueter J.A."/>
            <person name="Donoghue M.T."/>
            <person name="Azam S."/>
            <person name="Fan G."/>
            <person name="Whaley A.M."/>
            <person name="Farmer A.D."/>
            <person name="Sheridan J."/>
            <person name="Iwata A."/>
            <person name="Tuteja R."/>
            <person name="Penmetsa R.V."/>
            <person name="Wu W."/>
            <person name="Upadhyaya H.D."/>
            <person name="Yang S.P."/>
            <person name="Shah T."/>
            <person name="Saxena K.B."/>
            <person name="Michael T."/>
            <person name="McCombie W.R."/>
            <person name="Yang B."/>
            <person name="Zhang G."/>
            <person name="Yang H."/>
            <person name="Wang J."/>
            <person name="Spillane C."/>
            <person name="Cook D.R."/>
            <person name="May G.D."/>
            <person name="Xu X."/>
            <person name="Jackson S.A."/>
        </authorList>
    </citation>
    <scope>NUCLEOTIDE SEQUENCE [LARGE SCALE GENOMIC DNA]</scope>
    <source>
        <strain evidence="16">cv. Asha</strain>
    </source>
</reference>
<comment type="subcellular location">
    <subcellularLocation>
        <location evidence="2">Cell membrane</location>
    </subcellularLocation>
    <subcellularLocation>
        <location evidence="1">Endomembrane system</location>
        <topology evidence="1">Multi-pass membrane protein</topology>
    </subcellularLocation>
</comment>
<keyword evidence="6 13" id="KW-0812">Transmembrane</keyword>
<evidence type="ECO:0000256" key="1">
    <source>
        <dbReference type="ARBA" id="ARBA00004127"/>
    </source>
</evidence>